<proteinExistence type="predicted"/>
<feature type="non-terminal residue" evidence="7">
    <location>
        <position position="126"/>
    </location>
</feature>
<keyword evidence="4 5" id="KW-1015">Disulfide bond</keyword>
<dbReference type="AlphaFoldDB" id="A0A851T7G6"/>
<evidence type="ECO:0000256" key="2">
    <source>
        <dbReference type="ARBA" id="ARBA00022729"/>
    </source>
</evidence>
<gene>
    <name evidence="7" type="primary">Cr2_1</name>
    <name evidence="7" type="ORF">NOTNIG_R14686</name>
</gene>
<keyword evidence="2" id="KW-0732">Signal</keyword>
<evidence type="ECO:0000313" key="8">
    <source>
        <dbReference type="Proteomes" id="UP000661971"/>
    </source>
</evidence>
<evidence type="ECO:0000256" key="3">
    <source>
        <dbReference type="ARBA" id="ARBA00022737"/>
    </source>
</evidence>
<dbReference type="Proteomes" id="UP000661971">
    <property type="component" value="Unassembled WGS sequence"/>
</dbReference>
<sequence>CTRPPDIPHGRHTGRFMTAFPGGSVITYTCDRGYARVGEASIRCTTEDGRTGAWSGPPPQCGLEVKCSQAPNIANGQHSGQSSDTFPRGTIVTYRCKDGYAMVGNMSINCTDAGRWSRPLPRCEGG</sequence>
<feature type="disulfide bond" evidence="5">
    <location>
        <begin position="96"/>
        <end position="123"/>
    </location>
</feature>
<dbReference type="InterPro" id="IPR035976">
    <property type="entry name" value="Sushi/SCR/CCP_sf"/>
</dbReference>
<comment type="caution">
    <text evidence="7">The sequence shown here is derived from an EMBL/GenBank/DDBJ whole genome shotgun (WGS) entry which is preliminary data.</text>
</comment>
<feature type="domain" description="Sushi" evidence="6">
    <location>
        <begin position="1"/>
        <end position="63"/>
    </location>
</feature>
<dbReference type="Gene3D" id="2.10.70.10">
    <property type="entry name" value="Complement Module, domain 1"/>
    <property type="match status" value="2"/>
</dbReference>
<dbReference type="FunFam" id="2.10.70.10:FF:000014">
    <property type="entry name" value="Membrane cofactor protein"/>
    <property type="match status" value="1"/>
</dbReference>
<comment type="caution">
    <text evidence="5">Lacks conserved residue(s) required for the propagation of feature annotation.</text>
</comment>
<organism evidence="7 8">
    <name type="scientific">Nothocercus nigrocapillus</name>
    <dbReference type="NCBI Taxonomy" id="1977171"/>
    <lineage>
        <taxon>Eukaryota</taxon>
        <taxon>Metazoa</taxon>
        <taxon>Chordata</taxon>
        <taxon>Craniata</taxon>
        <taxon>Vertebrata</taxon>
        <taxon>Euteleostomi</taxon>
        <taxon>Archelosauria</taxon>
        <taxon>Archosauria</taxon>
        <taxon>Dinosauria</taxon>
        <taxon>Saurischia</taxon>
        <taxon>Theropoda</taxon>
        <taxon>Coelurosauria</taxon>
        <taxon>Aves</taxon>
        <taxon>Palaeognathae</taxon>
        <taxon>Tinamiformes</taxon>
        <taxon>Tinamidae</taxon>
        <taxon>Nothocercus</taxon>
    </lineage>
</organism>
<dbReference type="PANTHER" id="PTHR45656:SF4">
    <property type="entry name" value="PROTEIN CBR-CLEC-78"/>
    <property type="match status" value="1"/>
</dbReference>
<dbReference type="SMART" id="SM00032">
    <property type="entry name" value="CCP"/>
    <property type="match status" value="2"/>
</dbReference>
<dbReference type="CDD" id="cd00033">
    <property type="entry name" value="CCP"/>
    <property type="match status" value="2"/>
</dbReference>
<keyword evidence="1 5" id="KW-0768">Sushi</keyword>
<keyword evidence="3" id="KW-0677">Repeat</keyword>
<dbReference type="InterPro" id="IPR000436">
    <property type="entry name" value="Sushi_SCR_CCP_dom"/>
</dbReference>
<evidence type="ECO:0000256" key="5">
    <source>
        <dbReference type="PROSITE-ProRule" id="PRU00302"/>
    </source>
</evidence>
<keyword evidence="8" id="KW-1185">Reference proteome</keyword>
<dbReference type="InterPro" id="IPR051277">
    <property type="entry name" value="SEZ6_CSMD_C4BPB_Regulators"/>
</dbReference>
<evidence type="ECO:0000256" key="1">
    <source>
        <dbReference type="ARBA" id="ARBA00022659"/>
    </source>
</evidence>
<dbReference type="PANTHER" id="PTHR45656">
    <property type="entry name" value="PROTEIN CBR-CLEC-78"/>
    <property type="match status" value="1"/>
</dbReference>
<feature type="domain" description="Sushi" evidence="6">
    <location>
        <begin position="65"/>
        <end position="125"/>
    </location>
</feature>
<feature type="non-terminal residue" evidence="7">
    <location>
        <position position="1"/>
    </location>
</feature>
<name>A0A851T7G6_9AVES</name>
<evidence type="ECO:0000259" key="6">
    <source>
        <dbReference type="PROSITE" id="PS50923"/>
    </source>
</evidence>
<feature type="disulfide bond" evidence="5">
    <location>
        <begin position="1"/>
        <end position="44"/>
    </location>
</feature>
<dbReference type="PROSITE" id="PS50923">
    <property type="entry name" value="SUSHI"/>
    <property type="match status" value="2"/>
</dbReference>
<dbReference type="Pfam" id="PF00084">
    <property type="entry name" value="Sushi"/>
    <property type="match status" value="2"/>
</dbReference>
<dbReference type="SUPFAM" id="SSF57535">
    <property type="entry name" value="Complement control module/SCR domain"/>
    <property type="match status" value="2"/>
</dbReference>
<reference evidence="8" key="1">
    <citation type="submission" date="2023-07" db="EMBL/GenBank/DDBJ databases">
        <title>Bird 10,000 Genomes (B10K) Project - Family phase.</title>
        <authorList>
            <person name="Zhang G."/>
        </authorList>
    </citation>
    <scope>NUCLEOTIDE SEQUENCE [LARGE SCALE GENOMIC DNA]</scope>
</reference>
<evidence type="ECO:0000256" key="4">
    <source>
        <dbReference type="ARBA" id="ARBA00023157"/>
    </source>
</evidence>
<dbReference type="EMBL" id="WBNA01000138">
    <property type="protein sequence ID" value="NXD12047.1"/>
    <property type="molecule type" value="Genomic_DNA"/>
</dbReference>
<evidence type="ECO:0000313" key="7">
    <source>
        <dbReference type="EMBL" id="NXD12047.1"/>
    </source>
</evidence>
<feature type="disulfide bond" evidence="5">
    <location>
        <begin position="67"/>
        <end position="110"/>
    </location>
</feature>
<accession>A0A851T7G6</accession>
<protein>
    <submittedName>
        <fullName evidence="7">CR2 protein</fullName>
    </submittedName>
</protein>